<proteinExistence type="predicted"/>
<feature type="non-terminal residue" evidence="1">
    <location>
        <position position="1"/>
    </location>
</feature>
<evidence type="ECO:0000313" key="2">
    <source>
        <dbReference type="Proteomes" id="UP000267654"/>
    </source>
</evidence>
<gene>
    <name evidence="1" type="ORF">DRI96_02615</name>
</gene>
<organism evidence="1 2">
    <name type="scientific">Aerophobetes bacterium</name>
    <dbReference type="NCBI Taxonomy" id="2030807"/>
    <lineage>
        <taxon>Bacteria</taxon>
        <taxon>Candidatus Aerophobota</taxon>
    </lineage>
</organism>
<dbReference type="Gene3D" id="3.40.50.2000">
    <property type="entry name" value="Glycogen Phosphorylase B"/>
    <property type="match status" value="1"/>
</dbReference>
<protein>
    <recommendedName>
        <fullName evidence="3">Glycosyl transferase family 1 domain-containing protein</fullName>
    </recommendedName>
</protein>
<dbReference type="EMBL" id="QMQB01000076">
    <property type="protein sequence ID" value="RLE13672.1"/>
    <property type="molecule type" value="Genomic_DNA"/>
</dbReference>
<dbReference type="Proteomes" id="UP000267654">
    <property type="component" value="Unassembled WGS sequence"/>
</dbReference>
<evidence type="ECO:0000313" key="1">
    <source>
        <dbReference type="EMBL" id="RLE13672.1"/>
    </source>
</evidence>
<sequence>KEKKKFIYRFHDFAQQRPINFQNIKKFRQNYFESVPDWHTILYPDYPNIRYIVINQNDRWRLVEHGIEEKNIYYLPNPVDLSIIPADDRSKELREKIIQREKLSPDVKFILYPVRCIRRKNIEEAIFLTKFFNSLAEGKTSRKDIRLKGKFHLLVSIKPTEGDDAKYTNQLLEFIKKYNLPVTIGLDDLVFLKREYDPKDPEKIKKYGIGDLYKACDIVITTSFLEGFGFVYTEPWITERLVIGRNIPLVTSDFQIAGMQLEHLYDALFVDKKDFKDIGEEKNDPDRALEERLYKIIKLDNPQYVDKFVENNKSVISRILELFNREKREKLIRKNKKVVEKVYSKEKIGEELYEIIRSD</sequence>
<dbReference type="SUPFAM" id="SSF53756">
    <property type="entry name" value="UDP-Glycosyltransferase/glycogen phosphorylase"/>
    <property type="match status" value="1"/>
</dbReference>
<evidence type="ECO:0008006" key="3">
    <source>
        <dbReference type="Google" id="ProtNLM"/>
    </source>
</evidence>
<name>A0A662DHQ9_UNCAE</name>
<comment type="caution">
    <text evidence="1">The sequence shown here is derived from an EMBL/GenBank/DDBJ whole genome shotgun (WGS) entry which is preliminary data.</text>
</comment>
<accession>A0A662DHQ9</accession>
<dbReference type="AlphaFoldDB" id="A0A662DHQ9"/>
<reference evidence="1 2" key="1">
    <citation type="submission" date="2018-06" db="EMBL/GenBank/DDBJ databases">
        <title>Extensive metabolic versatility and redundancy in microbially diverse, dynamic hydrothermal sediments.</title>
        <authorList>
            <person name="Dombrowski N."/>
            <person name="Teske A."/>
            <person name="Baker B.J."/>
        </authorList>
    </citation>
    <scope>NUCLEOTIDE SEQUENCE [LARGE SCALE GENOMIC DNA]</scope>
    <source>
        <strain evidence="1">B19_G9</strain>
    </source>
</reference>